<accession>A0ACC3NC37</accession>
<comment type="caution">
    <text evidence="1">The sequence shown here is derived from an EMBL/GenBank/DDBJ whole genome shotgun (WGS) entry which is preliminary data.</text>
</comment>
<evidence type="ECO:0000313" key="2">
    <source>
        <dbReference type="Proteomes" id="UP001281147"/>
    </source>
</evidence>
<protein>
    <submittedName>
        <fullName evidence="1">Uncharacterized protein</fullName>
    </submittedName>
</protein>
<gene>
    <name evidence="1" type="ORF">LTR37_008383</name>
</gene>
<sequence>MLSTLSSQLHFVKEIQKVDTAGIEPLRSLRDETAQGEKEAELDALAQEEVRGKHHKRIRRRRDRAVAKQEEDWDVLGTAQRKVGRYFVVEGGKDK</sequence>
<keyword evidence="2" id="KW-1185">Reference proteome</keyword>
<reference evidence="1" key="1">
    <citation type="submission" date="2023-07" db="EMBL/GenBank/DDBJ databases">
        <title>Black Yeasts Isolated from many extreme environments.</title>
        <authorList>
            <person name="Coleine C."/>
            <person name="Stajich J.E."/>
            <person name="Selbmann L."/>
        </authorList>
    </citation>
    <scope>NUCLEOTIDE SEQUENCE</scope>
    <source>
        <strain evidence="1">CCFEE 5714</strain>
    </source>
</reference>
<evidence type="ECO:0000313" key="1">
    <source>
        <dbReference type="EMBL" id="KAK3713689.1"/>
    </source>
</evidence>
<dbReference type="Proteomes" id="UP001281147">
    <property type="component" value="Unassembled WGS sequence"/>
</dbReference>
<dbReference type="EMBL" id="JAUTXU010000061">
    <property type="protein sequence ID" value="KAK3713689.1"/>
    <property type="molecule type" value="Genomic_DNA"/>
</dbReference>
<name>A0ACC3NC37_9PEZI</name>
<proteinExistence type="predicted"/>
<organism evidence="1 2">
    <name type="scientific">Vermiconidia calcicola</name>
    <dbReference type="NCBI Taxonomy" id="1690605"/>
    <lineage>
        <taxon>Eukaryota</taxon>
        <taxon>Fungi</taxon>
        <taxon>Dikarya</taxon>
        <taxon>Ascomycota</taxon>
        <taxon>Pezizomycotina</taxon>
        <taxon>Dothideomycetes</taxon>
        <taxon>Dothideomycetidae</taxon>
        <taxon>Mycosphaerellales</taxon>
        <taxon>Extremaceae</taxon>
        <taxon>Vermiconidia</taxon>
    </lineage>
</organism>